<feature type="domain" description="MoxR-vWA-beta-propeller ternary system" evidence="1">
    <location>
        <begin position="34"/>
        <end position="136"/>
    </location>
</feature>
<dbReference type="InterPro" id="IPR045553">
    <property type="entry name" value="bpX1"/>
</dbReference>
<evidence type="ECO:0000313" key="3">
    <source>
        <dbReference type="EMBL" id="QEG39808.1"/>
    </source>
</evidence>
<dbReference type="AlphaFoldDB" id="A0A5B9QLA5"/>
<gene>
    <name evidence="3" type="ORF">UC8_18070</name>
</gene>
<name>A0A5B9QLA5_9BACT</name>
<protein>
    <submittedName>
        <fullName evidence="3">Uncharacterized protein</fullName>
    </submittedName>
</protein>
<dbReference type="Pfam" id="PF19917">
    <property type="entry name" value="bpX1"/>
    <property type="match status" value="1"/>
</dbReference>
<reference evidence="3 4" key="1">
    <citation type="submission" date="2019-08" db="EMBL/GenBank/DDBJ databases">
        <title>Deep-cultivation of Planctomycetes and their phenomic and genomic characterization uncovers novel biology.</title>
        <authorList>
            <person name="Wiegand S."/>
            <person name="Jogler M."/>
            <person name="Boedeker C."/>
            <person name="Pinto D."/>
            <person name="Vollmers J."/>
            <person name="Rivas-Marin E."/>
            <person name="Kohn T."/>
            <person name="Peeters S.H."/>
            <person name="Heuer A."/>
            <person name="Rast P."/>
            <person name="Oberbeckmann S."/>
            <person name="Bunk B."/>
            <person name="Jeske O."/>
            <person name="Meyerdierks A."/>
            <person name="Storesund J.E."/>
            <person name="Kallscheuer N."/>
            <person name="Luecker S."/>
            <person name="Lage O.M."/>
            <person name="Pohl T."/>
            <person name="Merkel B.J."/>
            <person name="Hornburger P."/>
            <person name="Mueller R.-W."/>
            <person name="Bruemmer F."/>
            <person name="Labrenz M."/>
            <person name="Spormann A.M."/>
            <person name="Op den Camp H."/>
            <person name="Overmann J."/>
            <person name="Amann R."/>
            <person name="Jetten M.S.M."/>
            <person name="Mascher T."/>
            <person name="Medema M.H."/>
            <person name="Devos D.P."/>
            <person name="Kaster A.-K."/>
            <person name="Ovreas L."/>
            <person name="Rohde M."/>
            <person name="Galperin M.Y."/>
            <person name="Jogler C."/>
        </authorList>
    </citation>
    <scope>NUCLEOTIDE SEQUENCE [LARGE SCALE GENOMIC DNA]</scope>
    <source>
        <strain evidence="3 4">UC8</strain>
    </source>
</reference>
<dbReference type="KEGG" id="rul:UC8_18070"/>
<organism evidence="3 4">
    <name type="scientific">Roseimaritima ulvae</name>
    <dbReference type="NCBI Taxonomy" id="980254"/>
    <lineage>
        <taxon>Bacteria</taxon>
        <taxon>Pseudomonadati</taxon>
        <taxon>Planctomycetota</taxon>
        <taxon>Planctomycetia</taxon>
        <taxon>Pirellulales</taxon>
        <taxon>Pirellulaceae</taxon>
        <taxon>Roseimaritima</taxon>
    </lineage>
</organism>
<dbReference type="Proteomes" id="UP000325286">
    <property type="component" value="Chromosome"/>
</dbReference>
<keyword evidence="4" id="KW-1185">Reference proteome</keyword>
<evidence type="ECO:0000259" key="1">
    <source>
        <dbReference type="Pfam" id="PF19915"/>
    </source>
</evidence>
<evidence type="ECO:0000313" key="4">
    <source>
        <dbReference type="Proteomes" id="UP000325286"/>
    </source>
</evidence>
<accession>A0A5B9QLA5</accession>
<evidence type="ECO:0000259" key="2">
    <source>
        <dbReference type="Pfam" id="PF19917"/>
    </source>
</evidence>
<proteinExistence type="predicted"/>
<dbReference type="RefSeq" id="WP_068134229.1">
    <property type="nucleotide sequence ID" value="NZ_CP042914.1"/>
</dbReference>
<dbReference type="InterPro" id="IPR045554">
    <property type="entry name" value="bpX0"/>
</dbReference>
<sequence length="926" mass="101885">MSHGLLNAPEYLRSPCPKVWQWSDGGDVATWADGRTAAFASQLALILQRLALSLGGLPPLTSLLLVLDAASQRENAASQTNSIFKLKLIAEIAEQHSLGGIGDMLQAVRSLPEELRGGVDAQVALLEYLLGECPKDLYEASETGGDTAQQWLQMPPEDRPFQDDVTLVDESTYLKARNRRVIAVLFFMANRSIDAQAIELLRRTRLESLPEPAELDSPASERTGDLLRELRDDQRFGSLAQTALAIAATVSLPRRPQDHDLLPAGGVSDISNRGNPEQLLLSELAQEPMALLARIATGQALYLRRESPPAPRPHCQPLLLEAGIRTWGQRRLQLTALALGISTSLQRREDVAIQAVTVAGDQHWEEDFLSRRGLIEHLERLPTDIHPGPAIAKWIETFNNTPSEEAVAEPILVLTANTDADPSFQASLRDVPRPYLVVLLQHDDTARILRRTAMGDERLQTITLGDASLGRPDAKASEARPLFVDLPTSPLRFTYEFGDDWCCVGQDAALWLLTRDGRLLWYPQARYGAIEVARGIRKSHVRAYRVLGNRLQLVVAPEETCGYLLTADGPLQHVNARVLELDGIDAAAAEYSLTEDAIWVFHDAYLSLFDPDSGQLVSRERCSGTKVGANVVLRADNELTVATKDAGRIEFQSIPNPLGSELGYVLQFSRGRWIAIAIDLSMWTTLHQHGTATAPTETGCKIVGAPANLLATSRDEQRVLFAVPPASPIVGSLARQQGVPRFFVLSLNGKMPKALSDAHSVSIHSVFEQTSLPSRFPAVRKKLVGLQPHPGGLVLFRTQVRSSVQLRVGTDGRHLQLLQFRGSVQDGFVEFGEPQPLDDGETGKTPRLRRADLPGGTVWLDSRGLLHMRSYRDDSELTLVLHDDLLAGWSSRWGSFGSPFFIGEDSGKPVPPQVIEWLRDFNQDCL</sequence>
<dbReference type="OrthoDB" id="211519at2"/>
<dbReference type="Pfam" id="PF19915">
    <property type="entry name" value="bpX0"/>
    <property type="match status" value="1"/>
</dbReference>
<dbReference type="EMBL" id="CP042914">
    <property type="protein sequence ID" value="QEG39808.1"/>
    <property type="molecule type" value="Genomic_DNA"/>
</dbReference>
<feature type="domain" description="MoxR-vWA-beta-propeller ternary system" evidence="2">
    <location>
        <begin position="854"/>
        <end position="921"/>
    </location>
</feature>